<accession>A0ABX7MUW2</accession>
<comment type="similarity">
    <text evidence="4">Belongs to the UbiC family.</text>
</comment>
<dbReference type="Pfam" id="PF04345">
    <property type="entry name" value="Chor_lyase"/>
    <property type="match status" value="1"/>
</dbReference>
<keyword evidence="1 4" id="KW-0963">Cytoplasm</keyword>
<evidence type="ECO:0000313" key="5">
    <source>
        <dbReference type="EMBL" id="QSP95282.1"/>
    </source>
</evidence>
<comment type="subcellular location">
    <subcellularLocation>
        <location evidence="4">Cytoplasm</location>
    </subcellularLocation>
</comment>
<comment type="function">
    <text evidence="4">Removes the pyruvyl group from chorismate, with concomitant aromatization of the ring, to provide 4-hydroxybenzoate (4HB) for the ubiquinone pathway.</text>
</comment>
<proteinExistence type="inferred from homology"/>
<dbReference type="EC" id="4.1.3.40" evidence="4"/>
<protein>
    <recommendedName>
        <fullName evidence="4">Probable chorismate pyruvate-lyase</fullName>
        <shortName evidence="4">CL</shortName>
        <shortName evidence="4">CPL</shortName>
        <ecNumber evidence="4">4.1.3.40</ecNumber>
    </recommendedName>
</protein>
<evidence type="ECO:0000256" key="4">
    <source>
        <dbReference type="HAMAP-Rule" id="MF_01632"/>
    </source>
</evidence>
<dbReference type="PANTHER" id="PTHR38683:SF1">
    <property type="entry name" value="CHORISMATE PYRUVATE-LYASE"/>
    <property type="match status" value="1"/>
</dbReference>
<dbReference type="InterPro" id="IPR007440">
    <property type="entry name" value="Chorismate--pyruvate_lyase"/>
</dbReference>
<sequence length="193" mass="21783">MPSKDFDHPTNLSAADRPQTDLIIPATDWYDSLAAAGLRNPDVHGPARHWLQVEGSFTRALQSQCARSFHVEVQHEGFAVPTLEEARHLNIPSRQRAWIREVRLCGDGTPWVLARTVIPLSCLAGRGRRLRHLGNRPLGAYLFSSPDWQRGPLETGLCSRIAPGQPEIARRSVFRHNDRKLLVGEYLLPVLYR</sequence>
<dbReference type="InterPro" id="IPR028978">
    <property type="entry name" value="Chorismate_lyase_/UTRA_dom_sf"/>
</dbReference>
<keyword evidence="3 4" id="KW-0456">Lyase</keyword>
<dbReference type="HAMAP" id="MF_01632">
    <property type="entry name" value="UbiC"/>
    <property type="match status" value="1"/>
</dbReference>
<evidence type="ECO:0000256" key="2">
    <source>
        <dbReference type="ARBA" id="ARBA00022688"/>
    </source>
</evidence>
<reference evidence="5 6" key="1">
    <citation type="submission" date="2021-03" db="EMBL/GenBank/DDBJ databases">
        <title>Genome sequencing of Marinobacter sp. LPB0319.</title>
        <authorList>
            <person name="Kim J."/>
        </authorList>
    </citation>
    <scope>NUCLEOTIDE SEQUENCE [LARGE SCALE GENOMIC DNA]</scope>
    <source>
        <strain evidence="5 6">LPB0319</strain>
    </source>
</reference>
<keyword evidence="2 4" id="KW-0831">Ubiquinone biosynthesis</keyword>
<dbReference type="Proteomes" id="UP000663555">
    <property type="component" value="Chromosome"/>
</dbReference>
<dbReference type="GO" id="GO:0016829">
    <property type="term" value="F:lyase activity"/>
    <property type="evidence" value="ECO:0007669"/>
    <property type="project" value="UniProtKB-KW"/>
</dbReference>
<keyword evidence="4" id="KW-0670">Pyruvate</keyword>
<dbReference type="PANTHER" id="PTHR38683">
    <property type="entry name" value="CHORISMATE PYRUVATE-LYASE"/>
    <property type="match status" value="1"/>
</dbReference>
<comment type="catalytic activity">
    <reaction evidence="4">
        <text>chorismate = 4-hydroxybenzoate + pyruvate</text>
        <dbReference type="Rhea" id="RHEA:16505"/>
        <dbReference type="ChEBI" id="CHEBI:15361"/>
        <dbReference type="ChEBI" id="CHEBI:17879"/>
        <dbReference type="ChEBI" id="CHEBI:29748"/>
        <dbReference type="EC" id="4.1.3.40"/>
    </reaction>
</comment>
<organism evidence="5 6">
    <name type="scientific">Marinobacter salinisoli</name>
    <dbReference type="NCBI Taxonomy" id="2769486"/>
    <lineage>
        <taxon>Bacteria</taxon>
        <taxon>Pseudomonadati</taxon>
        <taxon>Pseudomonadota</taxon>
        <taxon>Gammaproteobacteria</taxon>
        <taxon>Pseudomonadales</taxon>
        <taxon>Marinobacteraceae</taxon>
        <taxon>Marinobacter</taxon>
    </lineage>
</organism>
<feature type="binding site" evidence="4">
    <location>
        <position position="138"/>
    </location>
    <ligand>
        <name>substrate</name>
    </ligand>
</feature>
<dbReference type="EMBL" id="CP071247">
    <property type="protein sequence ID" value="QSP95282.1"/>
    <property type="molecule type" value="Genomic_DNA"/>
</dbReference>
<dbReference type="Gene3D" id="3.40.1410.10">
    <property type="entry name" value="Chorismate lyase-like"/>
    <property type="match status" value="1"/>
</dbReference>
<dbReference type="SUPFAM" id="SSF64288">
    <property type="entry name" value="Chorismate lyase-like"/>
    <property type="match status" value="1"/>
</dbReference>
<dbReference type="RefSeq" id="WP_206644512.1">
    <property type="nucleotide sequence ID" value="NZ_CP071247.1"/>
</dbReference>
<feature type="binding site" evidence="4">
    <location>
        <position position="100"/>
    </location>
    <ligand>
        <name>substrate</name>
    </ligand>
</feature>
<name>A0ABX7MUW2_9GAMM</name>
<comment type="pathway">
    <text evidence="4">Cofactor biosynthesis; ubiquinone biosynthesis.</text>
</comment>
<gene>
    <name evidence="4" type="primary">ubiC</name>
    <name evidence="5" type="ORF">LPB19_02340</name>
</gene>
<evidence type="ECO:0000256" key="1">
    <source>
        <dbReference type="ARBA" id="ARBA00022490"/>
    </source>
</evidence>
<evidence type="ECO:0000256" key="3">
    <source>
        <dbReference type="ARBA" id="ARBA00023239"/>
    </source>
</evidence>
<comment type="caution">
    <text evidence="4">Lacks conserved residue(s) required for the propagation of feature annotation.</text>
</comment>
<keyword evidence="6" id="KW-1185">Reference proteome</keyword>
<evidence type="ECO:0000313" key="6">
    <source>
        <dbReference type="Proteomes" id="UP000663555"/>
    </source>
</evidence>
<feature type="binding site" evidence="4">
    <location>
        <position position="185"/>
    </location>
    <ligand>
        <name>substrate</name>
    </ligand>
</feature>